<dbReference type="EMBL" id="JBFMKM010000001">
    <property type="protein sequence ID" value="KAL1311587.1"/>
    <property type="molecule type" value="Genomic_DNA"/>
</dbReference>
<evidence type="ECO:0000256" key="1">
    <source>
        <dbReference type="SAM" id="MobiDB-lite"/>
    </source>
</evidence>
<feature type="region of interest" description="Disordered" evidence="1">
    <location>
        <begin position="118"/>
        <end position="147"/>
    </location>
</feature>
<dbReference type="GeneID" id="95975406"/>
<dbReference type="PROSITE" id="PS00383">
    <property type="entry name" value="TYR_PHOSPHATASE_1"/>
    <property type="match status" value="1"/>
</dbReference>
<dbReference type="Gene3D" id="3.90.190.10">
    <property type="entry name" value="Protein tyrosine phosphatase superfamily"/>
    <property type="match status" value="1"/>
</dbReference>
<dbReference type="SUPFAM" id="SSF52799">
    <property type="entry name" value="(Phosphotyrosine protein) phosphatases II"/>
    <property type="match status" value="1"/>
</dbReference>
<dbReference type="InterPro" id="IPR016130">
    <property type="entry name" value="Tyr_Pase_AS"/>
</dbReference>
<sequence length="331" mass="36514">MAQPTTTPPPTTTTIAPPFLDIPGISNFRDIGGYASNLPFSPPSPSASSTSPRAHTQNQSIRRALVYRCADPSRVQPDGLARLRDLGVRKVFDLRSITEIKRLGPEWSGVEIEDGAFVTRDSSRRDGDEKEEGEEEEEEEEEEEDEGVIERIWCPVFADKDYGPEKVAIRYSHYAKSGSEGFVQAYTDILENASSAYRTILTHLSGPTPAPCIIHCTAGKDRTGVIVALLYLLCSVPPSVIAHEYSLTDAGLAHLKPLFKERLLKNPALAGNEDGVDNMISSREENMSATVEMIQERYGGAERYMTERLGLSSEQIERLKGNLVVDVQPVF</sequence>
<protein>
    <recommendedName>
        <fullName evidence="2">Tyrosine specific protein phosphatases domain-containing protein</fullName>
    </recommendedName>
</protein>
<keyword evidence="4" id="KW-1185">Reference proteome</keyword>
<reference evidence="3 4" key="1">
    <citation type="submission" date="2024-07" db="EMBL/GenBank/DDBJ databases">
        <title>Draft sequence of the Neodothiora populina.</title>
        <authorList>
            <person name="Drown D.D."/>
            <person name="Schuette U.S."/>
            <person name="Buechlein A.B."/>
            <person name="Rusch D.R."/>
            <person name="Winton L.W."/>
            <person name="Adams G.A."/>
        </authorList>
    </citation>
    <scope>NUCLEOTIDE SEQUENCE [LARGE SCALE GENOMIC DNA]</scope>
    <source>
        <strain evidence="3 4">CPC 39397</strain>
    </source>
</reference>
<organism evidence="3 4">
    <name type="scientific">Neodothiora populina</name>
    <dbReference type="NCBI Taxonomy" id="2781224"/>
    <lineage>
        <taxon>Eukaryota</taxon>
        <taxon>Fungi</taxon>
        <taxon>Dikarya</taxon>
        <taxon>Ascomycota</taxon>
        <taxon>Pezizomycotina</taxon>
        <taxon>Dothideomycetes</taxon>
        <taxon>Dothideomycetidae</taxon>
        <taxon>Dothideales</taxon>
        <taxon>Dothioraceae</taxon>
        <taxon>Neodothiora</taxon>
    </lineage>
</organism>
<proteinExistence type="predicted"/>
<feature type="region of interest" description="Disordered" evidence="1">
    <location>
        <begin position="33"/>
        <end position="59"/>
    </location>
</feature>
<feature type="compositionally biased region" description="Acidic residues" evidence="1">
    <location>
        <begin position="129"/>
        <end position="147"/>
    </location>
</feature>
<feature type="domain" description="Tyrosine specific protein phosphatases" evidence="2">
    <location>
        <begin position="187"/>
        <end position="232"/>
    </location>
</feature>
<comment type="caution">
    <text evidence="3">The sequence shown here is derived from an EMBL/GenBank/DDBJ whole genome shotgun (WGS) entry which is preliminary data.</text>
</comment>
<evidence type="ECO:0000259" key="2">
    <source>
        <dbReference type="PROSITE" id="PS50056"/>
    </source>
</evidence>
<dbReference type="PANTHER" id="PTHR31126:SF1">
    <property type="entry name" value="TYROSINE SPECIFIC PROTEIN PHOSPHATASES DOMAIN-CONTAINING PROTEIN"/>
    <property type="match status" value="1"/>
</dbReference>
<dbReference type="RefSeq" id="XP_069204436.1">
    <property type="nucleotide sequence ID" value="XM_069340920.1"/>
</dbReference>
<dbReference type="PROSITE" id="PS50056">
    <property type="entry name" value="TYR_PHOSPHATASE_2"/>
    <property type="match status" value="1"/>
</dbReference>
<evidence type="ECO:0000313" key="4">
    <source>
        <dbReference type="Proteomes" id="UP001562354"/>
    </source>
</evidence>
<dbReference type="Pfam" id="PF13350">
    <property type="entry name" value="Y_phosphatase3"/>
    <property type="match status" value="1"/>
</dbReference>
<dbReference type="PANTHER" id="PTHR31126">
    <property type="entry name" value="TYROSINE-PROTEIN PHOSPHATASE"/>
    <property type="match status" value="1"/>
</dbReference>
<evidence type="ECO:0000313" key="3">
    <source>
        <dbReference type="EMBL" id="KAL1311587.1"/>
    </source>
</evidence>
<gene>
    <name evidence="3" type="ORF">AAFC00_001703</name>
</gene>
<accession>A0ABR3PQ90</accession>
<dbReference type="InterPro" id="IPR000387">
    <property type="entry name" value="Tyr_Pase_dom"/>
</dbReference>
<dbReference type="InterPro" id="IPR029021">
    <property type="entry name" value="Prot-tyrosine_phosphatase-like"/>
</dbReference>
<name>A0ABR3PQ90_9PEZI</name>
<dbReference type="Proteomes" id="UP001562354">
    <property type="component" value="Unassembled WGS sequence"/>
</dbReference>
<dbReference type="InterPro" id="IPR026893">
    <property type="entry name" value="Tyr/Ser_Pase_IphP-type"/>
</dbReference>